<proteinExistence type="predicted"/>
<dbReference type="Proteomes" id="UP000186607">
    <property type="component" value="Unassembled WGS sequence"/>
</dbReference>
<dbReference type="EMBL" id="MSTI01000040">
    <property type="protein sequence ID" value="OLV19189.1"/>
    <property type="molecule type" value="Genomic_DNA"/>
</dbReference>
<dbReference type="PANTHER" id="PTHR43364">
    <property type="entry name" value="NADH-SPECIFIC METHYLGLYOXAL REDUCTASE-RELATED"/>
    <property type="match status" value="1"/>
</dbReference>
<protein>
    <submittedName>
        <fullName evidence="3">Oxidoreductase</fullName>
    </submittedName>
</protein>
<sequence>MAPGSTSRAFLTLTGEPMNLTDYRTLGRSGLIVSPLALGTMTYGNTAWGSADHVSKAIFNAYVDAGGNFIDTADVYSGGRGEELVGQFIAGRGLRDQIVLATKFGFNAQRGNPHAGGNGRKQIYRALEGSLKRLKTDYIDLYWLHVYDMVTPVEEVLQTLGDLVRGGQIRYFGFSDMPAWYAMKAATLAQTLNSPGPVAMQLEYSLVARELENEHRPAAREGGMGVVPWSPLAGGFLAGKYERDGENTHGEGRLSGSNPFSGPFTKFTERNWAILNTLRTVAGDIGRPPAQVALAWAAAQPGITSTLIGASTVAQLEDNLASLDIRLTPQQLQALNAVSSPGMNFFSPDLRRMVFGGANVAGWGEEDFNCPGGPSNRRRE</sequence>
<reference evidence="3 4" key="1">
    <citation type="submission" date="2017-01" db="EMBL/GenBank/DDBJ databases">
        <title>Genome Analysis of Deinococcus marmoris KOPRI26562.</title>
        <authorList>
            <person name="Kim J.H."/>
            <person name="Oh H.-M."/>
        </authorList>
    </citation>
    <scope>NUCLEOTIDE SEQUENCE [LARGE SCALE GENOMIC DNA]</scope>
    <source>
        <strain evidence="3 4">KOPRI26562</strain>
    </source>
</reference>
<evidence type="ECO:0000256" key="1">
    <source>
        <dbReference type="ARBA" id="ARBA00023002"/>
    </source>
</evidence>
<dbReference type="InterPro" id="IPR050523">
    <property type="entry name" value="AKR_Detox_Biosynth"/>
</dbReference>
<dbReference type="STRING" id="249408.BOO71_0003643"/>
<name>A0A1U7P201_9DEIO</name>
<evidence type="ECO:0000313" key="4">
    <source>
        <dbReference type="Proteomes" id="UP000186607"/>
    </source>
</evidence>
<dbReference type="Gene3D" id="3.20.20.100">
    <property type="entry name" value="NADP-dependent oxidoreductase domain"/>
    <property type="match status" value="1"/>
</dbReference>
<dbReference type="InterPro" id="IPR036812">
    <property type="entry name" value="NAD(P)_OxRdtase_dom_sf"/>
</dbReference>
<comment type="caution">
    <text evidence="3">The sequence shown here is derived from an EMBL/GenBank/DDBJ whole genome shotgun (WGS) entry which is preliminary data.</text>
</comment>
<dbReference type="GO" id="GO:0016491">
    <property type="term" value="F:oxidoreductase activity"/>
    <property type="evidence" value="ECO:0007669"/>
    <property type="project" value="UniProtKB-KW"/>
</dbReference>
<keyword evidence="4" id="KW-1185">Reference proteome</keyword>
<dbReference type="GO" id="GO:0005829">
    <property type="term" value="C:cytosol"/>
    <property type="evidence" value="ECO:0007669"/>
    <property type="project" value="TreeGrafter"/>
</dbReference>
<organism evidence="3 4">
    <name type="scientific">Deinococcus marmoris</name>
    <dbReference type="NCBI Taxonomy" id="249408"/>
    <lineage>
        <taxon>Bacteria</taxon>
        <taxon>Thermotogati</taxon>
        <taxon>Deinococcota</taxon>
        <taxon>Deinococci</taxon>
        <taxon>Deinococcales</taxon>
        <taxon>Deinococcaceae</taxon>
        <taxon>Deinococcus</taxon>
    </lineage>
</organism>
<dbReference type="InterPro" id="IPR023210">
    <property type="entry name" value="NADP_OxRdtase_dom"/>
</dbReference>
<feature type="domain" description="NADP-dependent oxidoreductase" evidence="2">
    <location>
        <begin position="35"/>
        <end position="338"/>
    </location>
</feature>
<accession>A0A1U7P201</accession>
<dbReference type="FunFam" id="3.20.20.100:FF:000004">
    <property type="entry name" value="Oxidoreductase, aldo/keto reductase"/>
    <property type="match status" value="1"/>
</dbReference>
<dbReference type="AlphaFoldDB" id="A0A1U7P201"/>
<evidence type="ECO:0000313" key="3">
    <source>
        <dbReference type="EMBL" id="OLV19189.1"/>
    </source>
</evidence>
<dbReference type="CDD" id="cd19080">
    <property type="entry name" value="AKR_AKR9A_9B"/>
    <property type="match status" value="1"/>
</dbReference>
<dbReference type="SUPFAM" id="SSF51430">
    <property type="entry name" value="NAD(P)-linked oxidoreductase"/>
    <property type="match status" value="1"/>
</dbReference>
<dbReference type="PANTHER" id="PTHR43364:SF4">
    <property type="entry name" value="NAD(P)-LINKED OXIDOREDUCTASE SUPERFAMILY PROTEIN"/>
    <property type="match status" value="1"/>
</dbReference>
<dbReference type="Pfam" id="PF00248">
    <property type="entry name" value="Aldo_ket_red"/>
    <property type="match status" value="1"/>
</dbReference>
<keyword evidence="1" id="KW-0560">Oxidoreductase</keyword>
<evidence type="ECO:0000259" key="2">
    <source>
        <dbReference type="Pfam" id="PF00248"/>
    </source>
</evidence>
<gene>
    <name evidence="3" type="ORF">BOO71_0003643</name>
</gene>